<dbReference type="Pfam" id="PF12697">
    <property type="entry name" value="Abhydrolase_6"/>
    <property type="match status" value="1"/>
</dbReference>
<dbReference type="InterPro" id="IPR029058">
    <property type="entry name" value="AB_hydrolase_fold"/>
</dbReference>
<dbReference type="Gene3D" id="3.40.50.1820">
    <property type="entry name" value="alpha/beta hydrolase"/>
    <property type="match status" value="1"/>
</dbReference>
<evidence type="ECO:0000259" key="1">
    <source>
        <dbReference type="Pfam" id="PF12697"/>
    </source>
</evidence>
<feature type="domain" description="AB hydrolase-1" evidence="1">
    <location>
        <begin position="13"/>
        <end position="252"/>
    </location>
</feature>
<dbReference type="PANTHER" id="PTHR43194">
    <property type="entry name" value="HYDROLASE ALPHA/BETA FOLD FAMILY"/>
    <property type="match status" value="1"/>
</dbReference>
<accession>A0A318HAC2</accession>
<evidence type="ECO:0000313" key="2">
    <source>
        <dbReference type="EMBL" id="PXW99232.1"/>
    </source>
</evidence>
<protein>
    <submittedName>
        <fullName evidence="2">Alpha-beta hydrolase superfamily lysophospholipase</fullName>
    </submittedName>
</protein>
<dbReference type="EMBL" id="QJJS01000001">
    <property type="protein sequence ID" value="PXW99232.1"/>
    <property type="molecule type" value="Genomic_DNA"/>
</dbReference>
<comment type="caution">
    <text evidence="2">The sequence shown here is derived from an EMBL/GenBank/DDBJ whole genome shotgun (WGS) entry which is preliminary data.</text>
</comment>
<dbReference type="AlphaFoldDB" id="A0A318HAC2"/>
<dbReference type="InterPro" id="IPR050228">
    <property type="entry name" value="Carboxylesterase_BioH"/>
</dbReference>
<organism evidence="2 3">
    <name type="scientific">Sphaerotilus hippei</name>
    <dbReference type="NCBI Taxonomy" id="744406"/>
    <lineage>
        <taxon>Bacteria</taxon>
        <taxon>Pseudomonadati</taxon>
        <taxon>Pseudomonadota</taxon>
        <taxon>Betaproteobacteria</taxon>
        <taxon>Burkholderiales</taxon>
        <taxon>Sphaerotilaceae</taxon>
        <taxon>Sphaerotilus</taxon>
    </lineage>
</organism>
<dbReference type="SUPFAM" id="SSF53474">
    <property type="entry name" value="alpha/beta-Hydrolases"/>
    <property type="match status" value="1"/>
</dbReference>
<dbReference type="PANTHER" id="PTHR43194:SF5">
    <property type="entry name" value="PIMELOYL-[ACYL-CARRIER PROTEIN] METHYL ESTER ESTERASE"/>
    <property type="match status" value="1"/>
</dbReference>
<name>A0A318HAC2_9BURK</name>
<sequence>MSPPPSAAGPTWVLLRGLTREARHWGPWPQRLAAALPGARVLTPDLPGNGRRWRETSPLRVEDMVEGLRAELQAAGALAPYHLLAMSLGAMVAIAWADRHPRELAHCVLVNTSVRPFSPPWQRLRPASVPALLRCLAGRADAPRWERTILRLTSRQFAPDGDAARALLQDWVRWRRQCPVSARNAWRQLVAAARFQAPAVRPAVPLRLLAGAGDQLVDPRCSRALAEAWGLPLHVHPAAGHDLPLDAPDWLERQLLGMLDHVGLDDLG</sequence>
<keyword evidence="3" id="KW-1185">Reference proteome</keyword>
<dbReference type="Proteomes" id="UP000247811">
    <property type="component" value="Unassembled WGS sequence"/>
</dbReference>
<dbReference type="GO" id="GO:0016787">
    <property type="term" value="F:hydrolase activity"/>
    <property type="evidence" value="ECO:0007669"/>
    <property type="project" value="UniProtKB-KW"/>
</dbReference>
<gene>
    <name evidence="2" type="ORF">C7444_10161</name>
</gene>
<keyword evidence="2" id="KW-0378">Hydrolase</keyword>
<dbReference type="InterPro" id="IPR000073">
    <property type="entry name" value="AB_hydrolase_1"/>
</dbReference>
<evidence type="ECO:0000313" key="3">
    <source>
        <dbReference type="Proteomes" id="UP000247811"/>
    </source>
</evidence>
<dbReference type="RefSeq" id="WP_245909338.1">
    <property type="nucleotide sequence ID" value="NZ_QJJS01000001.1"/>
</dbReference>
<proteinExistence type="predicted"/>
<reference evidence="2 3" key="1">
    <citation type="submission" date="2018-05" db="EMBL/GenBank/DDBJ databases">
        <title>Genomic Encyclopedia of Type Strains, Phase IV (KMG-IV): sequencing the most valuable type-strain genomes for metagenomic binning, comparative biology and taxonomic classification.</title>
        <authorList>
            <person name="Goeker M."/>
        </authorList>
    </citation>
    <scope>NUCLEOTIDE SEQUENCE [LARGE SCALE GENOMIC DNA]</scope>
    <source>
        <strain evidence="2 3">DSM 566</strain>
    </source>
</reference>